<keyword evidence="2" id="KW-1003">Cell membrane</keyword>
<dbReference type="Pfam" id="PF13231">
    <property type="entry name" value="PMT_2"/>
    <property type="match status" value="1"/>
</dbReference>
<name>A0A9W6NYV2_9PSEU</name>
<dbReference type="PANTHER" id="PTHR33908">
    <property type="entry name" value="MANNOSYLTRANSFERASE YKCB-RELATED"/>
    <property type="match status" value="1"/>
</dbReference>
<comment type="caution">
    <text evidence="11">The sequence shown here is derived from an EMBL/GenBank/DDBJ whole genome shotgun (WGS) entry which is preliminary data.</text>
</comment>
<evidence type="ECO:0000256" key="1">
    <source>
        <dbReference type="ARBA" id="ARBA00004651"/>
    </source>
</evidence>
<dbReference type="GO" id="GO:0009103">
    <property type="term" value="P:lipopolysaccharide biosynthetic process"/>
    <property type="evidence" value="ECO:0007669"/>
    <property type="project" value="UniProtKB-ARBA"/>
</dbReference>
<feature type="transmembrane region" description="Helical" evidence="9">
    <location>
        <begin position="307"/>
        <end position="325"/>
    </location>
</feature>
<dbReference type="InterPro" id="IPR050297">
    <property type="entry name" value="LipidA_mod_glycosyltrf_83"/>
</dbReference>
<comment type="subcellular location">
    <subcellularLocation>
        <location evidence="1">Cell membrane</location>
        <topology evidence="1">Multi-pass membrane protein</topology>
    </subcellularLocation>
</comment>
<organism evidence="11 12">
    <name type="scientific">Pseudonocardia halophobica</name>
    <dbReference type="NCBI Taxonomy" id="29401"/>
    <lineage>
        <taxon>Bacteria</taxon>
        <taxon>Bacillati</taxon>
        <taxon>Actinomycetota</taxon>
        <taxon>Actinomycetes</taxon>
        <taxon>Pseudonocardiales</taxon>
        <taxon>Pseudonocardiaceae</taxon>
        <taxon>Pseudonocardia</taxon>
    </lineage>
</organism>
<evidence type="ECO:0000256" key="2">
    <source>
        <dbReference type="ARBA" id="ARBA00022475"/>
    </source>
</evidence>
<proteinExistence type="predicted"/>
<evidence type="ECO:0000313" key="12">
    <source>
        <dbReference type="Proteomes" id="UP001143463"/>
    </source>
</evidence>
<dbReference type="InterPro" id="IPR038731">
    <property type="entry name" value="RgtA/B/C-like"/>
</dbReference>
<keyword evidence="7 9" id="KW-0472">Membrane</keyword>
<reference evidence="11" key="2">
    <citation type="submission" date="2023-01" db="EMBL/GenBank/DDBJ databases">
        <authorList>
            <person name="Sun Q."/>
            <person name="Evtushenko L."/>
        </authorList>
    </citation>
    <scope>NUCLEOTIDE SEQUENCE</scope>
    <source>
        <strain evidence="11">VKM Ac-1069</strain>
    </source>
</reference>
<evidence type="ECO:0000256" key="9">
    <source>
        <dbReference type="SAM" id="Phobius"/>
    </source>
</evidence>
<reference evidence="11" key="1">
    <citation type="journal article" date="2014" name="Int. J. Syst. Evol. Microbiol.">
        <title>Complete genome sequence of Corynebacterium casei LMG S-19264T (=DSM 44701T), isolated from a smear-ripened cheese.</title>
        <authorList>
            <consortium name="US DOE Joint Genome Institute (JGI-PGF)"/>
            <person name="Walter F."/>
            <person name="Albersmeier A."/>
            <person name="Kalinowski J."/>
            <person name="Ruckert C."/>
        </authorList>
    </citation>
    <scope>NUCLEOTIDE SEQUENCE</scope>
    <source>
        <strain evidence="11">VKM Ac-1069</strain>
    </source>
</reference>
<evidence type="ECO:0000259" key="10">
    <source>
        <dbReference type="Pfam" id="PF13231"/>
    </source>
</evidence>
<keyword evidence="3" id="KW-0328">Glycosyltransferase</keyword>
<feature type="transmembrane region" description="Helical" evidence="9">
    <location>
        <begin position="229"/>
        <end position="253"/>
    </location>
</feature>
<evidence type="ECO:0000256" key="5">
    <source>
        <dbReference type="ARBA" id="ARBA00022692"/>
    </source>
</evidence>
<sequence length="519" mass="54503">MSAPRSGTASESETPRFGRAEVPPANEMQSPSATEDTAGRPPFARGAVRAIAALLVVVLLVAAGGYGYHRDELYFLAAARHPAWGYVDQGPLTPLFARLATAVAGDSLVGLRVLPALFMGLLVVVTALLAREFGGHRGAQVLAAGCVAVSAIVLQTGHLLSTTTFDLLAWAVVAWLAVRALPTGGPRWLLVGLAAGIGLQNKVLVALLLFGLLVGLVVAGPRRPLRDPWFWGAGLLAVALWTPYLVWQALHGWPQLALSRSIAAGGSTSSEPWWLVVPFQVVLVSPLLVPVWVAGLVALWRSRRYRLFPVAYAVLVVLVMATGGKPYYLCGLYPVLLAAGAAPVLRWARAGRARAGLLGGALVLSALTNVVLMLPVVPVAELKDTPVTAMVADVGETVGWPELTSTVSGVIAAQPPGTVVLTGNYGEAGAVQRYAPGIPVVSGHNSYADWGPPPDDATTAVAVGYGPAVLRQWFASVEPAAVIDNGVGLDNQEQGRTVWVCRDPVANWSALWPRIRHVG</sequence>
<feature type="transmembrane region" description="Helical" evidence="9">
    <location>
        <begin position="273"/>
        <end position="300"/>
    </location>
</feature>
<feature type="domain" description="Glycosyltransferase RgtA/B/C/D-like" evidence="10">
    <location>
        <begin position="88"/>
        <end position="247"/>
    </location>
</feature>
<feature type="transmembrane region" description="Helical" evidence="9">
    <location>
        <begin position="141"/>
        <end position="160"/>
    </location>
</feature>
<evidence type="ECO:0000256" key="7">
    <source>
        <dbReference type="ARBA" id="ARBA00023136"/>
    </source>
</evidence>
<feature type="transmembrane region" description="Helical" evidence="9">
    <location>
        <begin position="50"/>
        <end position="68"/>
    </location>
</feature>
<keyword evidence="12" id="KW-1185">Reference proteome</keyword>
<evidence type="ECO:0000256" key="3">
    <source>
        <dbReference type="ARBA" id="ARBA00022676"/>
    </source>
</evidence>
<evidence type="ECO:0000256" key="4">
    <source>
        <dbReference type="ARBA" id="ARBA00022679"/>
    </source>
</evidence>
<keyword evidence="5 9" id="KW-0812">Transmembrane</keyword>
<feature type="region of interest" description="Disordered" evidence="8">
    <location>
        <begin position="1"/>
        <end position="39"/>
    </location>
</feature>
<dbReference type="PANTHER" id="PTHR33908:SF11">
    <property type="entry name" value="MEMBRANE PROTEIN"/>
    <property type="match status" value="1"/>
</dbReference>
<dbReference type="GO" id="GO:0016763">
    <property type="term" value="F:pentosyltransferase activity"/>
    <property type="evidence" value="ECO:0007669"/>
    <property type="project" value="TreeGrafter"/>
</dbReference>
<keyword evidence="6 9" id="KW-1133">Transmembrane helix</keyword>
<accession>A0A9W6NYV2</accession>
<protein>
    <recommendedName>
        <fullName evidence="10">Glycosyltransferase RgtA/B/C/D-like domain-containing protein</fullName>
    </recommendedName>
</protein>
<gene>
    <name evidence="11" type="ORF">GCM10017577_60540</name>
</gene>
<dbReference type="AlphaFoldDB" id="A0A9W6NYV2"/>
<evidence type="ECO:0000313" key="11">
    <source>
        <dbReference type="EMBL" id="GLL14905.1"/>
    </source>
</evidence>
<feature type="transmembrane region" description="Helical" evidence="9">
    <location>
        <begin position="188"/>
        <end position="217"/>
    </location>
</feature>
<feature type="transmembrane region" description="Helical" evidence="9">
    <location>
        <begin position="109"/>
        <end position="129"/>
    </location>
</feature>
<dbReference type="EMBL" id="BSFQ01000038">
    <property type="protein sequence ID" value="GLL14905.1"/>
    <property type="molecule type" value="Genomic_DNA"/>
</dbReference>
<dbReference type="GO" id="GO:0005886">
    <property type="term" value="C:plasma membrane"/>
    <property type="evidence" value="ECO:0007669"/>
    <property type="project" value="UniProtKB-SubCell"/>
</dbReference>
<feature type="compositionally biased region" description="Polar residues" evidence="8">
    <location>
        <begin position="1"/>
        <end position="12"/>
    </location>
</feature>
<evidence type="ECO:0000256" key="8">
    <source>
        <dbReference type="SAM" id="MobiDB-lite"/>
    </source>
</evidence>
<feature type="transmembrane region" description="Helical" evidence="9">
    <location>
        <begin position="355"/>
        <end position="377"/>
    </location>
</feature>
<evidence type="ECO:0000256" key="6">
    <source>
        <dbReference type="ARBA" id="ARBA00022989"/>
    </source>
</evidence>
<dbReference type="Proteomes" id="UP001143463">
    <property type="component" value="Unassembled WGS sequence"/>
</dbReference>
<feature type="transmembrane region" description="Helical" evidence="9">
    <location>
        <begin position="331"/>
        <end position="348"/>
    </location>
</feature>
<keyword evidence="4" id="KW-0808">Transferase</keyword>